<keyword evidence="2" id="KW-1185">Reference proteome</keyword>
<comment type="caution">
    <text evidence="1">The sequence shown here is derived from an EMBL/GenBank/DDBJ whole genome shotgun (WGS) entry which is preliminary data.</text>
</comment>
<evidence type="ECO:0000313" key="1">
    <source>
        <dbReference type="EMBL" id="KAK3737197.1"/>
    </source>
</evidence>
<accession>A0AAE1CUM9</accession>
<organism evidence="1 2">
    <name type="scientific">Elysia crispata</name>
    <name type="common">lettuce slug</name>
    <dbReference type="NCBI Taxonomy" id="231223"/>
    <lineage>
        <taxon>Eukaryota</taxon>
        <taxon>Metazoa</taxon>
        <taxon>Spiralia</taxon>
        <taxon>Lophotrochozoa</taxon>
        <taxon>Mollusca</taxon>
        <taxon>Gastropoda</taxon>
        <taxon>Heterobranchia</taxon>
        <taxon>Euthyneura</taxon>
        <taxon>Panpulmonata</taxon>
        <taxon>Sacoglossa</taxon>
        <taxon>Placobranchoidea</taxon>
        <taxon>Plakobranchidae</taxon>
        <taxon>Elysia</taxon>
    </lineage>
</organism>
<protein>
    <submittedName>
        <fullName evidence="1">Uncharacterized protein</fullName>
    </submittedName>
</protein>
<dbReference type="EMBL" id="JAWDGP010006665">
    <property type="protein sequence ID" value="KAK3737197.1"/>
    <property type="molecule type" value="Genomic_DNA"/>
</dbReference>
<dbReference type="Proteomes" id="UP001283361">
    <property type="component" value="Unassembled WGS sequence"/>
</dbReference>
<dbReference type="AlphaFoldDB" id="A0AAE1CUM9"/>
<proteinExistence type="predicted"/>
<evidence type="ECO:0000313" key="2">
    <source>
        <dbReference type="Proteomes" id="UP001283361"/>
    </source>
</evidence>
<name>A0AAE1CUM9_9GAST</name>
<gene>
    <name evidence="1" type="ORF">RRG08_016501</name>
</gene>
<reference evidence="1" key="1">
    <citation type="journal article" date="2023" name="G3 (Bethesda)">
        <title>A reference genome for the long-term kleptoplast-retaining sea slug Elysia crispata morphotype clarki.</title>
        <authorList>
            <person name="Eastman K.E."/>
            <person name="Pendleton A.L."/>
            <person name="Shaikh M.A."/>
            <person name="Suttiyut T."/>
            <person name="Ogas R."/>
            <person name="Tomko P."/>
            <person name="Gavelis G."/>
            <person name="Widhalm J.R."/>
            <person name="Wisecaver J.H."/>
        </authorList>
    </citation>
    <scope>NUCLEOTIDE SEQUENCE</scope>
    <source>
        <strain evidence="1">ECLA1</strain>
    </source>
</reference>
<sequence>MARPRKVKQPVSGQQNFVRTVTGHPPRASVAGVISLTSWPFPLWSKVVRPDRDRPSPLARTLIAVWRPKKRGGAAGLGARASDVSLCLGVVLVFRSPDPVTRTLAGSRVRGQRQTQEQACQLKLDRDLPALATPLKKKKYKAAMQAVPSPSKSGIARAILLVQDLRHVTADVIDIIRLISERGEVSADNAFLRRTC</sequence>